<name>A0A5A7S8T9_9NOCA</name>
<evidence type="ECO:0000313" key="1">
    <source>
        <dbReference type="EMBL" id="KAA0018949.1"/>
    </source>
</evidence>
<reference evidence="1 2" key="1">
    <citation type="submission" date="2019-07" db="EMBL/GenBank/DDBJ databases">
        <title>Rhodococcus cavernicolus sp. nov., isolated from a cave.</title>
        <authorList>
            <person name="Lee S.D."/>
        </authorList>
    </citation>
    <scope>NUCLEOTIDE SEQUENCE [LARGE SCALE GENOMIC DNA]</scope>
    <source>
        <strain evidence="1 2">C1-24</strain>
    </source>
</reference>
<dbReference type="RefSeq" id="WP_149432654.1">
    <property type="nucleotide sequence ID" value="NZ_VLNY01000016.1"/>
</dbReference>
<accession>A0A5A7S8T9</accession>
<evidence type="ECO:0008006" key="3">
    <source>
        <dbReference type="Google" id="ProtNLM"/>
    </source>
</evidence>
<dbReference type="OrthoDB" id="5192951at2"/>
<comment type="caution">
    <text evidence="1">The sequence shown here is derived from an EMBL/GenBank/DDBJ whole genome shotgun (WGS) entry which is preliminary data.</text>
</comment>
<dbReference type="EMBL" id="VLNY01000016">
    <property type="protein sequence ID" value="KAA0018949.1"/>
    <property type="molecule type" value="Genomic_DNA"/>
</dbReference>
<dbReference type="Proteomes" id="UP000322244">
    <property type="component" value="Unassembled WGS sequence"/>
</dbReference>
<sequence length="100" mass="10219">MTDAVATAQLVAEAVARIDGVVRLHGGTFGEVATYRAGGRIAGVRIGETEGEVHVVAGLHRNVRTVAEEARAAAERIAGVPVTVTVADVATDEEAAQEGT</sequence>
<gene>
    <name evidence="1" type="ORF">FOY51_23210</name>
</gene>
<dbReference type="AlphaFoldDB" id="A0A5A7S8T9"/>
<proteinExistence type="predicted"/>
<organism evidence="1 2">
    <name type="scientific">Antrihabitans cavernicola</name>
    <dbReference type="NCBI Taxonomy" id="2495913"/>
    <lineage>
        <taxon>Bacteria</taxon>
        <taxon>Bacillati</taxon>
        <taxon>Actinomycetota</taxon>
        <taxon>Actinomycetes</taxon>
        <taxon>Mycobacteriales</taxon>
        <taxon>Nocardiaceae</taxon>
        <taxon>Antrihabitans</taxon>
    </lineage>
</organism>
<protein>
    <recommendedName>
        <fullName evidence="3">Asp23/Gls24 family envelope stress response protein</fullName>
    </recommendedName>
</protein>
<keyword evidence="2" id="KW-1185">Reference proteome</keyword>
<evidence type="ECO:0000313" key="2">
    <source>
        <dbReference type="Proteomes" id="UP000322244"/>
    </source>
</evidence>